<reference evidence="8 9" key="1">
    <citation type="submission" date="2018-06" db="EMBL/GenBank/DDBJ databases">
        <authorList>
            <consortium name="Pathogen Informatics"/>
            <person name="Doyle S."/>
        </authorList>
    </citation>
    <scope>NUCLEOTIDE SEQUENCE [LARGE SCALE GENOMIC DNA]</scope>
    <source>
        <strain evidence="8 9">NCTC7915</strain>
    </source>
</reference>
<dbReference type="AlphaFoldDB" id="A0AA46BQL8"/>
<evidence type="ECO:0000256" key="1">
    <source>
        <dbReference type="ARBA" id="ARBA00022598"/>
    </source>
</evidence>
<dbReference type="Pfam" id="PF01171">
    <property type="entry name" value="ATP_bind_3"/>
    <property type="match status" value="1"/>
</dbReference>
<organism evidence="8 9">
    <name type="scientific">Dermatophilus congolensis</name>
    <dbReference type="NCBI Taxonomy" id="1863"/>
    <lineage>
        <taxon>Bacteria</taxon>
        <taxon>Bacillati</taxon>
        <taxon>Actinomycetota</taxon>
        <taxon>Actinomycetes</taxon>
        <taxon>Micrococcales</taxon>
        <taxon>Dermatophilaceae</taxon>
        <taxon>Dermatophilus</taxon>
    </lineage>
</organism>
<dbReference type="NCBIfam" id="TIGR02432">
    <property type="entry name" value="lysidine_TilS_N"/>
    <property type="match status" value="1"/>
</dbReference>
<feature type="binding site" evidence="6">
    <location>
        <begin position="36"/>
        <end position="41"/>
    </location>
    <ligand>
        <name>ATP</name>
        <dbReference type="ChEBI" id="CHEBI:30616"/>
    </ligand>
</feature>
<name>A0AA46BQL8_9MICO</name>
<protein>
    <recommendedName>
        <fullName evidence="6">tRNA(Ile)-lysidine synthase</fullName>
        <ecNumber evidence="6">6.3.4.19</ecNumber>
    </recommendedName>
    <alternativeName>
        <fullName evidence="6">tRNA(Ile)-2-lysyl-cytidine synthase</fullName>
    </alternativeName>
    <alternativeName>
        <fullName evidence="6">tRNA(Ile)-lysidine synthetase</fullName>
    </alternativeName>
</protein>
<dbReference type="PANTHER" id="PTHR43033">
    <property type="entry name" value="TRNA(ILE)-LYSIDINE SYNTHASE-RELATED"/>
    <property type="match status" value="1"/>
</dbReference>
<dbReference type="InterPro" id="IPR011063">
    <property type="entry name" value="TilS/TtcA_N"/>
</dbReference>
<dbReference type="CDD" id="cd01992">
    <property type="entry name" value="TilS_N"/>
    <property type="match status" value="1"/>
</dbReference>
<evidence type="ECO:0000313" key="9">
    <source>
        <dbReference type="Proteomes" id="UP000254118"/>
    </source>
</evidence>
<keyword evidence="3 6" id="KW-0547">Nucleotide-binding</keyword>
<keyword evidence="4 6" id="KW-0067">ATP-binding</keyword>
<dbReference type="GO" id="GO:0005524">
    <property type="term" value="F:ATP binding"/>
    <property type="evidence" value="ECO:0007669"/>
    <property type="project" value="UniProtKB-UniRule"/>
</dbReference>
<dbReference type="Proteomes" id="UP000254118">
    <property type="component" value="Unassembled WGS sequence"/>
</dbReference>
<accession>A0AA46BQL8</accession>
<dbReference type="InterPro" id="IPR014729">
    <property type="entry name" value="Rossmann-like_a/b/a_fold"/>
</dbReference>
<comment type="subcellular location">
    <subcellularLocation>
        <location evidence="6">Cytoplasm</location>
    </subcellularLocation>
</comment>
<dbReference type="GO" id="GO:0005737">
    <property type="term" value="C:cytoplasm"/>
    <property type="evidence" value="ECO:0007669"/>
    <property type="project" value="UniProtKB-SubCell"/>
</dbReference>
<evidence type="ECO:0000256" key="3">
    <source>
        <dbReference type="ARBA" id="ARBA00022741"/>
    </source>
</evidence>
<keyword evidence="2 6" id="KW-0819">tRNA processing</keyword>
<proteinExistence type="inferred from homology"/>
<evidence type="ECO:0000256" key="5">
    <source>
        <dbReference type="ARBA" id="ARBA00048539"/>
    </source>
</evidence>
<dbReference type="EMBL" id="UFYA01000001">
    <property type="protein sequence ID" value="STD15889.1"/>
    <property type="molecule type" value="Genomic_DNA"/>
</dbReference>
<evidence type="ECO:0000256" key="2">
    <source>
        <dbReference type="ARBA" id="ARBA00022694"/>
    </source>
</evidence>
<dbReference type="SUPFAM" id="SSF52402">
    <property type="entry name" value="Adenine nucleotide alpha hydrolases-like"/>
    <property type="match status" value="1"/>
</dbReference>
<dbReference type="EC" id="6.3.4.19" evidence="6"/>
<comment type="function">
    <text evidence="6">Ligates lysine onto the cytidine present at position 34 of the AUA codon-specific tRNA(Ile) that contains the anticodon CAU, in an ATP-dependent manner. Cytidine is converted to lysidine, thus changing the amino acid specificity of the tRNA from methionine to isoleucine.</text>
</comment>
<keyword evidence="6" id="KW-0963">Cytoplasm</keyword>
<dbReference type="HAMAP" id="MF_01161">
    <property type="entry name" value="tRNA_Ile_lys_synt"/>
    <property type="match status" value="1"/>
</dbReference>
<comment type="domain">
    <text evidence="6">The N-terminal region contains the highly conserved SGGXDS motif, predicted to be a P-loop motif involved in ATP binding.</text>
</comment>
<sequence>MTGPHPAVAAIRLATRTTLATIAHQHPNTIILVACSGGPDSLALAAATAFEAPRLGLHPGAVIIDHALQPNSHTITHSAATTCTNLGLHPVITQRVDTTTYPNTGPEAAARAARYTAFETAATSTNASAILLAHTQHDQAEQVLLGLLRGSGARSLAGMPPHRDLYHRPLLNTPAHLTHDACAALNLTPWHDPHNTDPRYTRVRTRELLNTIATELGPGIIPGLARTAELLRTDADTLDTIATHEATELGPPPWDTQKIAELLPGIRRRVWRQLATTIGAPHGALTSTHVNQLDALITNWHGQGGVHLPGGHVITRTGTRVGPVTKP</sequence>
<keyword evidence="1 6" id="KW-0436">Ligase</keyword>
<evidence type="ECO:0000256" key="6">
    <source>
        <dbReference type="HAMAP-Rule" id="MF_01161"/>
    </source>
</evidence>
<comment type="similarity">
    <text evidence="6">Belongs to the tRNA(Ile)-lysidine synthase family.</text>
</comment>
<feature type="domain" description="tRNA(Ile)-lysidine/2-thiocytidine synthase N-terminal" evidence="7">
    <location>
        <begin position="31"/>
        <end position="207"/>
    </location>
</feature>
<dbReference type="RefSeq" id="WP_115032293.1">
    <property type="nucleotide sequence ID" value="NZ_UFYA01000001.1"/>
</dbReference>
<dbReference type="GO" id="GO:0032267">
    <property type="term" value="F:tRNA(Ile)-lysidine synthase activity"/>
    <property type="evidence" value="ECO:0007669"/>
    <property type="project" value="UniProtKB-EC"/>
</dbReference>
<dbReference type="PANTHER" id="PTHR43033:SF1">
    <property type="entry name" value="TRNA(ILE)-LYSIDINE SYNTHASE-RELATED"/>
    <property type="match status" value="1"/>
</dbReference>
<comment type="catalytic activity">
    <reaction evidence="5 6">
        <text>cytidine(34) in tRNA(Ile2) + L-lysine + ATP = lysidine(34) in tRNA(Ile2) + AMP + diphosphate + H(+)</text>
        <dbReference type="Rhea" id="RHEA:43744"/>
        <dbReference type="Rhea" id="RHEA-COMP:10625"/>
        <dbReference type="Rhea" id="RHEA-COMP:10670"/>
        <dbReference type="ChEBI" id="CHEBI:15378"/>
        <dbReference type="ChEBI" id="CHEBI:30616"/>
        <dbReference type="ChEBI" id="CHEBI:32551"/>
        <dbReference type="ChEBI" id="CHEBI:33019"/>
        <dbReference type="ChEBI" id="CHEBI:82748"/>
        <dbReference type="ChEBI" id="CHEBI:83665"/>
        <dbReference type="ChEBI" id="CHEBI:456215"/>
        <dbReference type="EC" id="6.3.4.19"/>
    </reaction>
</comment>
<dbReference type="InterPro" id="IPR012795">
    <property type="entry name" value="tRNA_Ile_lys_synt_N"/>
</dbReference>
<evidence type="ECO:0000313" key="8">
    <source>
        <dbReference type="EMBL" id="STD15889.1"/>
    </source>
</evidence>
<dbReference type="Gene3D" id="3.40.50.620">
    <property type="entry name" value="HUPs"/>
    <property type="match status" value="1"/>
</dbReference>
<dbReference type="SUPFAM" id="SSF82829">
    <property type="entry name" value="MesJ substrate recognition domain-like"/>
    <property type="match status" value="1"/>
</dbReference>
<dbReference type="GO" id="GO:0006400">
    <property type="term" value="P:tRNA modification"/>
    <property type="evidence" value="ECO:0007669"/>
    <property type="project" value="UniProtKB-UniRule"/>
</dbReference>
<evidence type="ECO:0000256" key="4">
    <source>
        <dbReference type="ARBA" id="ARBA00022840"/>
    </source>
</evidence>
<gene>
    <name evidence="6 8" type="primary">tilS</name>
    <name evidence="8" type="ORF">NCTC7915_02438</name>
</gene>
<evidence type="ECO:0000259" key="7">
    <source>
        <dbReference type="Pfam" id="PF01171"/>
    </source>
</evidence>
<comment type="caution">
    <text evidence="8">The sequence shown here is derived from an EMBL/GenBank/DDBJ whole genome shotgun (WGS) entry which is preliminary data.</text>
</comment>
<dbReference type="InterPro" id="IPR012094">
    <property type="entry name" value="tRNA_Ile_lys_synt"/>
</dbReference>